<dbReference type="EnsemblPlants" id="AET4Gv20139500.8">
    <property type="protein sequence ID" value="AET4Gv20139500.8"/>
    <property type="gene ID" value="AET4Gv20139500"/>
</dbReference>
<reference evidence="2" key="5">
    <citation type="journal article" date="2021" name="G3 (Bethesda)">
        <title>Aegilops tauschii genome assembly Aet v5.0 features greater sequence contiguity and improved annotation.</title>
        <authorList>
            <person name="Wang L."/>
            <person name="Zhu T."/>
            <person name="Rodriguez J.C."/>
            <person name="Deal K.R."/>
            <person name="Dubcovsky J."/>
            <person name="McGuire P.E."/>
            <person name="Lux T."/>
            <person name="Spannagl M."/>
            <person name="Mayer K.F.X."/>
            <person name="Baldrich P."/>
            <person name="Meyers B.C."/>
            <person name="Huo N."/>
            <person name="Gu Y.Q."/>
            <person name="Zhou H."/>
            <person name="Devos K.M."/>
            <person name="Bennetzen J.L."/>
            <person name="Unver T."/>
            <person name="Budak H."/>
            <person name="Gulick P.J."/>
            <person name="Galiba G."/>
            <person name="Kalapos B."/>
            <person name="Nelson D.R."/>
            <person name="Li P."/>
            <person name="You F.M."/>
            <person name="Luo M.C."/>
            <person name="Dvorak J."/>
        </authorList>
    </citation>
    <scope>NUCLEOTIDE SEQUENCE [LARGE SCALE GENOMIC DNA]</scope>
    <source>
        <strain evidence="2">cv. AL8/78</strain>
    </source>
</reference>
<evidence type="ECO:0000313" key="2">
    <source>
        <dbReference type="EnsemblPlants" id="AET4Gv20139500.8"/>
    </source>
</evidence>
<evidence type="ECO:0000256" key="1">
    <source>
        <dbReference type="SAM" id="MobiDB-lite"/>
    </source>
</evidence>
<organism evidence="2 3">
    <name type="scientific">Aegilops tauschii subsp. strangulata</name>
    <name type="common">Goatgrass</name>
    <dbReference type="NCBI Taxonomy" id="200361"/>
    <lineage>
        <taxon>Eukaryota</taxon>
        <taxon>Viridiplantae</taxon>
        <taxon>Streptophyta</taxon>
        <taxon>Embryophyta</taxon>
        <taxon>Tracheophyta</taxon>
        <taxon>Spermatophyta</taxon>
        <taxon>Magnoliopsida</taxon>
        <taxon>Liliopsida</taxon>
        <taxon>Poales</taxon>
        <taxon>Poaceae</taxon>
        <taxon>BOP clade</taxon>
        <taxon>Pooideae</taxon>
        <taxon>Triticodae</taxon>
        <taxon>Triticeae</taxon>
        <taxon>Triticinae</taxon>
        <taxon>Aegilops</taxon>
    </lineage>
</organism>
<sequence>HSITASPSHPLPSGGGHLAVFTSRGEGGSIRLLRAEGGAAKMSDFQTSTHRERWIFQPQDLVNKWTTANRRSAEILAQYGTTRLKVDPVDGSISNPEPVPDHVVGSSSVKPLSCEEEQVMRIFYEQKIQEVCRAFKFPHKIQVKHFSSKIPCLC</sequence>
<evidence type="ECO:0000313" key="3">
    <source>
        <dbReference type="Proteomes" id="UP000015105"/>
    </source>
</evidence>
<reference evidence="2" key="4">
    <citation type="submission" date="2019-03" db="UniProtKB">
        <authorList>
            <consortium name="EnsemblPlants"/>
        </authorList>
    </citation>
    <scope>IDENTIFICATION</scope>
</reference>
<name>A0A453HCC6_AEGTS</name>
<proteinExistence type="predicted"/>
<reference evidence="3" key="1">
    <citation type="journal article" date="2014" name="Science">
        <title>Ancient hybridizations among the ancestral genomes of bread wheat.</title>
        <authorList>
            <consortium name="International Wheat Genome Sequencing Consortium,"/>
            <person name="Marcussen T."/>
            <person name="Sandve S.R."/>
            <person name="Heier L."/>
            <person name="Spannagl M."/>
            <person name="Pfeifer M."/>
            <person name="Jakobsen K.S."/>
            <person name="Wulff B.B."/>
            <person name="Steuernagel B."/>
            <person name="Mayer K.F."/>
            <person name="Olsen O.A."/>
        </authorList>
    </citation>
    <scope>NUCLEOTIDE SEQUENCE [LARGE SCALE GENOMIC DNA]</scope>
    <source>
        <strain evidence="3">cv. AL8/78</strain>
    </source>
</reference>
<accession>A0A453HCC6</accession>
<feature type="region of interest" description="Disordered" evidence="1">
    <location>
        <begin position="87"/>
        <end position="107"/>
    </location>
</feature>
<dbReference type="InterPro" id="IPR036915">
    <property type="entry name" value="Cyclin-like_sf"/>
</dbReference>
<reference evidence="3" key="2">
    <citation type="journal article" date="2017" name="Nat. Plants">
        <title>The Aegilops tauschii genome reveals multiple impacts of transposons.</title>
        <authorList>
            <person name="Zhao G."/>
            <person name="Zou C."/>
            <person name="Li K."/>
            <person name="Wang K."/>
            <person name="Li T."/>
            <person name="Gao L."/>
            <person name="Zhang X."/>
            <person name="Wang H."/>
            <person name="Yang Z."/>
            <person name="Liu X."/>
            <person name="Jiang W."/>
            <person name="Mao L."/>
            <person name="Kong X."/>
            <person name="Jiao Y."/>
            <person name="Jia J."/>
        </authorList>
    </citation>
    <scope>NUCLEOTIDE SEQUENCE [LARGE SCALE GENOMIC DNA]</scope>
    <source>
        <strain evidence="3">cv. AL8/78</strain>
    </source>
</reference>
<dbReference type="Proteomes" id="UP000015105">
    <property type="component" value="Chromosome 4D"/>
</dbReference>
<reference evidence="2" key="3">
    <citation type="journal article" date="2017" name="Nature">
        <title>Genome sequence of the progenitor of the wheat D genome Aegilops tauschii.</title>
        <authorList>
            <person name="Luo M.C."/>
            <person name="Gu Y.Q."/>
            <person name="Puiu D."/>
            <person name="Wang H."/>
            <person name="Twardziok S.O."/>
            <person name="Deal K.R."/>
            <person name="Huo N."/>
            <person name="Zhu T."/>
            <person name="Wang L."/>
            <person name="Wang Y."/>
            <person name="McGuire P.E."/>
            <person name="Liu S."/>
            <person name="Long H."/>
            <person name="Ramasamy R.K."/>
            <person name="Rodriguez J.C."/>
            <person name="Van S.L."/>
            <person name="Yuan L."/>
            <person name="Wang Z."/>
            <person name="Xia Z."/>
            <person name="Xiao L."/>
            <person name="Anderson O.D."/>
            <person name="Ouyang S."/>
            <person name="Liang Y."/>
            <person name="Zimin A.V."/>
            <person name="Pertea G."/>
            <person name="Qi P."/>
            <person name="Bennetzen J.L."/>
            <person name="Dai X."/>
            <person name="Dawson M.W."/>
            <person name="Muller H.G."/>
            <person name="Kugler K."/>
            <person name="Rivarola-Duarte L."/>
            <person name="Spannagl M."/>
            <person name="Mayer K.F.X."/>
            <person name="Lu F.H."/>
            <person name="Bevan M.W."/>
            <person name="Leroy P."/>
            <person name="Li P."/>
            <person name="You F.M."/>
            <person name="Sun Q."/>
            <person name="Liu Z."/>
            <person name="Lyons E."/>
            <person name="Wicker T."/>
            <person name="Salzberg S.L."/>
            <person name="Devos K.M."/>
            <person name="Dvorak J."/>
        </authorList>
    </citation>
    <scope>NUCLEOTIDE SEQUENCE [LARGE SCALE GENOMIC DNA]</scope>
    <source>
        <strain evidence="2">cv. AL8/78</strain>
    </source>
</reference>
<protein>
    <submittedName>
        <fullName evidence="2">Uncharacterized protein</fullName>
    </submittedName>
</protein>
<dbReference type="Gramene" id="AET4Gv20139500.8">
    <property type="protein sequence ID" value="AET4Gv20139500.8"/>
    <property type="gene ID" value="AET4Gv20139500"/>
</dbReference>
<keyword evidence="3" id="KW-1185">Reference proteome</keyword>
<dbReference type="AlphaFoldDB" id="A0A453HCC6"/>
<dbReference type="SUPFAM" id="SSF47954">
    <property type="entry name" value="Cyclin-like"/>
    <property type="match status" value="1"/>
</dbReference>